<dbReference type="SMART" id="SM00259">
    <property type="entry name" value="ZnF_A20"/>
    <property type="match status" value="1"/>
</dbReference>
<dbReference type="InterPro" id="IPR037191">
    <property type="entry name" value="VPS9_dom_sf"/>
</dbReference>
<keyword evidence="7" id="KW-1185">Reference proteome</keyword>
<proteinExistence type="predicted"/>
<dbReference type="GO" id="GO:0003677">
    <property type="term" value="F:DNA binding"/>
    <property type="evidence" value="ECO:0007669"/>
    <property type="project" value="InterPro"/>
</dbReference>
<dbReference type="Proteomes" id="UP000675881">
    <property type="component" value="Chromosome 13"/>
</dbReference>
<dbReference type="GO" id="GO:0030139">
    <property type="term" value="C:endocytic vesicle"/>
    <property type="evidence" value="ECO:0007669"/>
    <property type="project" value="TreeGrafter"/>
</dbReference>
<dbReference type="Gene3D" id="1.20.5.4770">
    <property type="match status" value="1"/>
</dbReference>
<dbReference type="InterPro" id="IPR002653">
    <property type="entry name" value="Znf_A20"/>
</dbReference>
<keyword evidence="2" id="KW-0863">Zinc-finger</keyword>
<sequence>MPNLESRDLLCRSGCGFYGNPEWKWFCSKCWREHNHVGLSPSKRSTSTTMGLLSKSESFSKFEDKKKRQSSDRNLKHIFRKEKKKELQVFSISSKESVFPVSLWTPYISSPSKNFSKSPYSNVSKKDFDQNPESSPEVTIVSQEFTAFLRTHVPRQGNADISRQIKSLIDPISKKADIIPIDDISNIVQDFYRRLQKRLECHQLFRDLTEEERSTILDDDEEKDLEIQNRIRSLNWISTRDLKCSISETSQEVRDLLYKAINDILEMDGKYAPQDKMECLANPPRIQSNINFITKFCNENKLRMGEGGYFFANLCCALSFISTLDANSVSMDKDEFDSYVSGRAMPPGSWQSSLLMCEGLQVMSQNLKTLSDLQVRHDKVQEEAQKLQCEMDDFQKVITEEVESCTFPIRRLFKNASLLSFDVSDVDENHGASLIKELAEYRGFSAQSFNIPSIPCDNAITAVEEEEECISHSTTATERSSGTSTDEEGKSIVPENGGASSVSDNQEKLVKVFSGIFNTIDNLI</sequence>
<dbReference type="Gene3D" id="1.10.246.120">
    <property type="match status" value="1"/>
</dbReference>
<keyword evidence="1" id="KW-0479">Metal-binding</keyword>
<dbReference type="SUPFAM" id="SSF109993">
    <property type="entry name" value="VPS9 domain"/>
    <property type="match status" value="1"/>
</dbReference>
<reference evidence="6" key="1">
    <citation type="submission" date="2021-02" db="EMBL/GenBank/DDBJ databases">
        <authorList>
            <person name="Bekaert M."/>
        </authorList>
    </citation>
    <scope>NUCLEOTIDE SEQUENCE</scope>
    <source>
        <strain evidence="6">IoA-00</strain>
    </source>
</reference>
<dbReference type="GO" id="GO:0005085">
    <property type="term" value="F:guanyl-nucleotide exchange factor activity"/>
    <property type="evidence" value="ECO:0007669"/>
    <property type="project" value="InterPro"/>
</dbReference>
<dbReference type="InterPro" id="IPR041545">
    <property type="entry name" value="DUF5601"/>
</dbReference>
<name>A0A7R8CHU5_LEPSM</name>
<dbReference type="InterPro" id="IPR003123">
    <property type="entry name" value="VPS9"/>
</dbReference>
<dbReference type="GO" id="GO:0008270">
    <property type="term" value="F:zinc ion binding"/>
    <property type="evidence" value="ECO:0007669"/>
    <property type="project" value="UniProtKB-KW"/>
</dbReference>
<dbReference type="GO" id="GO:0031267">
    <property type="term" value="F:small GTPase binding"/>
    <property type="evidence" value="ECO:0007669"/>
    <property type="project" value="TreeGrafter"/>
</dbReference>
<dbReference type="InterPro" id="IPR045046">
    <property type="entry name" value="Vps9-like"/>
</dbReference>
<dbReference type="Pfam" id="PF01754">
    <property type="entry name" value="zf-A20"/>
    <property type="match status" value="1"/>
</dbReference>
<dbReference type="Gene3D" id="1.20.1050.80">
    <property type="entry name" value="VPS9 domain"/>
    <property type="match status" value="2"/>
</dbReference>
<gene>
    <name evidence="6" type="ORF">LSAA_4242</name>
</gene>
<evidence type="ECO:0000256" key="2">
    <source>
        <dbReference type="ARBA" id="ARBA00022771"/>
    </source>
</evidence>
<protein>
    <submittedName>
        <fullName evidence="6">RABGEF1</fullName>
    </submittedName>
</protein>
<accession>A0A7R8CHU5</accession>
<keyword evidence="3" id="KW-0862">Zinc</keyword>
<feature type="coiled-coil region" evidence="4">
    <location>
        <begin position="370"/>
        <end position="397"/>
    </location>
</feature>
<organism evidence="6 7">
    <name type="scientific">Lepeophtheirus salmonis</name>
    <name type="common">Salmon louse</name>
    <name type="synonym">Caligus salmonis</name>
    <dbReference type="NCBI Taxonomy" id="72036"/>
    <lineage>
        <taxon>Eukaryota</taxon>
        <taxon>Metazoa</taxon>
        <taxon>Ecdysozoa</taxon>
        <taxon>Arthropoda</taxon>
        <taxon>Crustacea</taxon>
        <taxon>Multicrustacea</taxon>
        <taxon>Hexanauplia</taxon>
        <taxon>Copepoda</taxon>
        <taxon>Siphonostomatoida</taxon>
        <taxon>Caligidae</taxon>
        <taxon>Lepeophtheirus</taxon>
    </lineage>
</organism>
<dbReference type="EMBL" id="HG994592">
    <property type="protein sequence ID" value="CAF2826900.1"/>
    <property type="molecule type" value="Genomic_DNA"/>
</dbReference>
<dbReference type="GO" id="GO:0005829">
    <property type="term" value="C:cytosol"/>
    <property type="evidence" value="ECO:0007669"/>
    <property type="project" value="TreeGrafter"/>
</dbReference>
<dbReference type="Pfam" id="PF02204">
    <property type="entry name" value="VPS9"/>
    <property type="match status" value="1"/>
</dbReference>
<evidence type="ECO:0000256" key="1">
    <source>
        <dbReference type="ARBA" id="ARBA00022723"/>
    </source>
</evidence>
<dbReference type="GO" id="GO:0016192">
    <property type="term" value="P:vesicle-mediated transport"/>
    <property type="evidence" value="ECO:0007669"/>
    <property type="project" value="InterPro"/>
</dbReference>
<dbReference type="PROSITE" id="PS51036">
    <property type="entry name" value="ZF_A20"/>
    <property type="match status" value="1"/>
</dbReference>
<dbReference type="PANTHER" id="PTHR23101">
    <property type="entry name" value="RAB GDP/GTP EXCHANGE FACTOR"/>
    <property type="match status" value="1"/>
</dbReference>
<feature type="compositionally biased region" description="Polar residues" evidence="5">
    <location>
        <begin position="471"/>
        <end position="484"/>
    </location>
</feature>
<feature type="region of interest" description="Disordered" evidence="5">
    <location>
        <begin position="468"/>
        <end position="502"/>
    </location>
</feature>
<dbReference type="AlphaFoldDB" id="A0A7R8CHU5"/>
<dbReference type="PANTHER" id="PTHR23101:SF122">
    <property type="entry name" value="RABAPTIN-5-ASSOCIATED EXCHANGE FACTOR FOR RAB5"/>
    <property type="match status" value="1"/>
</dbReference>
<evidence type="ECO:0000256" key="3">
    <source>
        <dbReference type="ARBA" id="ARBA00022833"/>
    </source>
</evidence>
<evidence type="ECO:0000256" key="4">
    <source>
        <dbReference type="SAM" id="Coils"/>
    </source>
</evidence>
<evidence type="ECO:0000313" key="7">
    <source>
        <dbReference type="Proteomes" id="UP000675881"/>
    </source>
</evidence>
<evidence type="ECO:0000313" key="6">
    <source>
        <dbReference type="EMBL" id="CAF2826900.1"/>
    </source>
</evidence>
<evidence type="ECO:0000256" key="5">
    <source>
        <dbReference type="SAM" id="MobiDB-lite"/>
    </source>
</evidence>
<keyword evidence="4" id="KW-0175">Coiled coil</keyword>
<dbReference type="Pfam" id="PF18151">
    <property type="entry name" value="DUF5601"/>
    <property type="match status" value="1"/>
</dbReference>
<dbReference type="OrthoDB" id="300289at2759"/>
<dbReference type="SUPFAM" id="SSF57716">
    <property type="entry name" value="Glucocorticoid receptor-like (DNA-binding domain)"/>
    <property type="match status" value="1"/>
</dbReference>